<dbReference type="Proteomes" id="UP001161438">
    <property type="component" value="Chromosome 13"/>
</dbReference>
<feature type="domain" description="F-box" evidence="1">
    <location>
        <begin position="5"/>
        <end position="51"/>
    </location>
</feature>
<dbReference type="PANTHER" id="PTHR14381">
    <property type="entry name" value="DACTYLIN"/>
    <property type="match status" value="1"/>
</dbReference>
<dbReference type="GO" id="GO:0019005">
    <property type="term" value="C:SCF ubiquitin ligase complex"/>
    <property type="evidence" value="ECO:0007669"/>
    <property type="project" value="TreeGrafter"/>
</dbReference>
<dbReference type="InterPro" id="IPR052301">
    <property type="entry name" value="SCF_F-box/WD-repeat"/>
</dbReference>
<dbReference type="SUPFAM" id="SSF50978">
    <property type="entry name" value="WD40 repeat-like"/>
    <property type="match status" value="1"/>
</dbReference>
<evidence type="ECO:0000313" key="2">
    <source>
        <dbReference type="EMBL" id="CAI4035396.1"/>
    </source>
</evidence>
<dbReference type="Gene3D" id="2.130.10.10">
    <property type="entry name" value="YVTN repeat-like/Quinoprotein amine dehydrogenase"/>
    <property type="match status" value="1"/>
</dbReference>
<dbReference type="AlphaFoldDB" id="A0AA35IR60"/>
<gene>
    <name evidence="2" type="primary">SMKI13G0440</name>
    <name evidence="2" type="ORF">SMKI_13G0440</name>
</gene>
<dbReference type="SMART" id="SM00726">
    <property type="entry name" value="UIM"/>
    <property type="match status" value="4"/>
</dbReference>
<dbReference type="PANTHER" id="PTHR14381:SF1">
    <property type="entry name" value="F-BOX_WD REPEAT-CONTAINING PROTEIN 4"/>
    <property type="match status" value="1"/>
</dbReference>
<dbReference type="CDD" id="cd22145">
    <property type="entry name" value="F-box_ScUFO1-like"/>
    <property type="match status" value="1"/>
</dbReference>
<keyword evidence="3" id="KW-1185">Reference proteome</keyword>
<sequence>MKPSGLVLQTLPPEILINIFSHLDEKDLFTLQELSTHFRDLIHDEELWKNLFKSRVHTTHFPTYSQSTKFSVEYIERSRGLHHWQHNKAVRTKYTITPTRNWDQPSIERIVFDYPRLAAYNDGTITILQLQNHKRQKKFKKFIYIPCTTPQGCSTMDFNINAAVFGRFDGRVFGKLLSNKSYLTPVMEFTGRHSAGVTAICNSESWDTSREDWSVSGSENGEIIWWCENKLVKMWKISNRMIWKLAFFKDWTLIMDDEKLYIIYQMQELHSIDIPRDADEQPIKVRFFKMDFGSMTLVLADFNNVYAISVNPNGNFGNSRRLEILEQICAVEIDEKTSQREQNWQFAGDDGCYISLLTTQSTLYIINIRDLSAVNLKVQCKISFDEQVYVSQVTNLVVVVALSNVLQILDTMTGKLLKSVLKTDKFPEFLKVSQDKIIMGSGNVLNYLMFVSSDSKKHHHASKGKNSLSNKWNETLNTELQYYDEVEDLRRKRQSEMSRLINAYGGDLELLGETDEETDIQLRIALLESQEIQAQNEEGTGGYSGDDEDEQLRRALEESQLIHEAQLNWFANQNNSTNVGIVDDDDDDEFLRAIEQSRSEDERRRHLRSYNIERRNGPLSDEAFTTGGANSSGQVSVENAIDSTVGVDTGNNVDDDLQLAIALSLSEIN</sequence>
<dbReference type="GeneID" id="80920270"/>
<organism evidence="2 3">
    <name type="scientific">Saccharomyces mikatae IFO 1815</name>
    <dbReference type="NCBI Taxonomy" id="226126"/>
    <lineage>
        <taxon>Eukaryota</taxon>
        <taxon>Fungi</taxon>
        <taxon>Dikarya</taxon>
        <taxon>Ascomycota</taxon>
        <taxon>Saccharomycotina</taxon>
        <taxon>Saccharomycetes</taxon>
        <taxon>Saccharomycetales</taxon>
        <taxon>Saccharomycetaceae</taxon>
        <taxon>Saccharomyces</taxon>
    </lineage>
</organism>
<dbReference type="InterPro" id="IPR036047">
    <property type="entry name" value="F-box-like_dom_sf"/>
</dbReference>
<dbReference type="GO" id="GO:0031146">
    <property type="term" value="P:SCF-dependent proteasomal ubiquitin-dependent protein catabolic process"/>
    <property type="evidence" value="ECO:0007669"/>
    <property type="project" value="TreeGrafter"/>
</dbReference>
<dbReference type="InterPro" id="IPR001810">
    <property type="entry name" value="F-box_dom"/>
</dbReference>
<dbReference type="Pfam" id="PF12937">
    <property type="entry name" value="F-box-like"/>
    <property type="match status" value="1"/>
</dbReference>
<name>A0AA35IR60_SACMI</name>
<proteinExistence type="predicted"/>
<dbReference type="InterPro" id="IPR015943">
    <property type="entry name" value="WD40/YVTN_repeat-like_dom_sf"/>
</dbReference>
<accession>A0AA35IR60</accession>
<evidence type="ECO:0000313" key="3">
    <source>
        <dbReference type="Proteomes" id="UP001161438"/>
    </source>
</evidence>
<dbReference type="EMBL" id="OX365769">
    <property type="protein sequence ID" value="CAI4035396.1"/>
    <property type="molecule type" value="Genomic_DNA"/>
</dbReference>
<protein>
    <recommendedName>
        <fullName evidence="1">F-box domain-containing protein</fullName>
    </recommendedName>
</protein>
<dbReference type="InterPro" id="IPR036322">
    <property type="entry name" value="WD40_repeat_dom_sf"/>
</dbReference>
<dbReference type="PROSITE" id="PS50330">
    <property type="entry name" value="UIM"/>
    <property type="match status" value="3"/>
</dbReference>
<dbReference type="PROSITE" id="PS50181">
    <property type="entry name" value="FBOX"/>
    <property type="match status" value="1"/>
</dbReference>
<reference evidence="2" key="1">
    <citation type="submission" date="2022-10" db="EMBL/GenBank/DDBJ databases">
        <authorList>
            <person name="Byrne P K."/>
        </authorList>
    </citation>
    <scope>NUCLEOTIDE SEQUENCE</scope>
    <source>
        <strain evidence="2">IFO1815</strain>
    </source>
</reference>
<evidence type="ECO:0000259" key="1">
    <source>
        <dbReference type="PROSITE" id="PS50181"/>
    </source>
</evidence>
<dbReference type="InterPro" id="IPR003903">
    <property type="entry name" value="UIM_dom"/>
</dbReference>
<dbReference type="RefSeq" id="XP_056078516.1">
    <property type="nucleotide sequence ID" value="XM_056224615.1"/>
</dbReference>
<dbReference type="SMART" id="SM00256">
    <property type="entry name" value="FBOX"/>
    <property type="match status" value="1"/>
</dbReference>
<dbReference type="Gene3D" id="1.20.1280.50">
    <property type="match status" value="1"/>
</dbReference>
<dbReference type="SUPFAM" id="SSF81383">
    <property type="entry name" value="F-box domain"/>
    <property type="match status" value="1"/>
</dbReference>